<dbReference type="InterPro" id="IPR000014">
    <property type="entry name" value="PAS"/>
</dbReference>
<keyword evidence="11" id="KW-1185">Reference proteome</keyword>
<dbReference type="CDD" id="cd00130">
    <property type="entry name" value="PAS"/>
    <property type="match status" value="1"/>
</dbReference>
<evidence type="ECO:0000256" key="4">
    <source>
        <dbReference type="ARBA" id="ARBA00022692"/>
    </source>
</evidence>
<keyword evidence="10" id="KW-0808">Transferase</keyword>
<comment type="caution">
    <text evidence="10">The sequence shown here is derived from an EMBL/GenBank/DDBJ whole genome shotgun (WGS) entry which is preliminary data.</text>
</comment>
<dbReference type="GO" id="GO:0016301">
    <property type="term" value="F:kinase activity"/>
    <property type="evidence" value="ECO:0007669"/>
    <property type="project" value="UniProtKB-KW"/>
</dbReference>
<evidence type="ECO:0000313" key="11">
    <source>
        <dbReference type="Proteomes" id="UP000726170"/>
    </source>
</evidence>
<dbReference type="PROSITE" id="PS50109">
    <property type="entry name" value="HIS_KIN"/>
    <property type="match status" value="1"/>
</dbReference>
<evidence type="ECO:0000313" key="10">
    <source>
        <dbReference type="EMBL" id="MBU5482897.1"/>
    </source>
</evidence>
<dbReference type="InterPro" id="IPR005467">
    <property type="entry name" value="His_kinase_dom"/>
</dbReference>
<keyword evidence="10" id="KW-0418">Kinase</keyword>
<protein>
    <submittedName>
        <fullName evidence="10">Sensor histidine kinase</fullName>
    </submittedName>
</protein>
<keyword evidence="5 7" id="KW-1133">Transmembrane helix</keyword>
<accession>A0ABS6ECI3</accession>
<dbReference type="InterPro" id="IPR003594">
    <property type="entry name" value="HATPase_dom"/>
</dbReference>
<evidence type="ECO:0000256" key="2">
    <source>
        <dbReference type="ARBA" id="ARBA00022475"/>
    </source>
</evidence>
<dbReference type="SMART" id="SM00091">
    <property type="entry name" value="PAS"/>
    <property type="match status" value="1"/>
</dbReference>
<dbReference type="InterPro" id="IPR039506">
    <property type="entry name" value="SPOB_a"/>
</dbReference>
<keyword evidence="4 7" id="KW-0812">Transmembrane</keyword>
<keyword evidence="6 7" id="KW-0472">Membrane</keyword>
<evidence type="ECO:0000256" key="3">
    <source>
        <dbReference type="ARBA" id="ARBA00022553"/>
    </source>
</evidence>
<dbReference type="Pfam" id="PF00989">
    <property type="entry name" value="PAS"/>
    <property type="match status" value="1"/>
</dbReference>
<dbReference type="InterPro" id="IPR033463">
    <property type="entry name" value="sCache_3"/>
</dbReference>
<evidence type="ECO:0000256" key="6">
    <source>
        <dbReference type="ARBA" id="ARBA00023136"/>
    </source>
</evidence>
<dbReference type="Pfam" id="PF14689">
    <property type="entry name" value="SPOB_a"/>
    <property type="match status" value="1"/>
</dbReference>
<dbReference type="InterPro" id="IPR013767">
    <property type="entry name" value="PAS_fold"/>
</dbReference>
<evidence type="ECO:0000256" key="5">
    <source>
        <dbReference type="ARBA" id="ARBA00022989"/>
    </source>
</evidence>
<gene>
    <name evidence="10" type="ORF">KQI86_01080</name>
</gene>
<dbReference type="PROSITE" id="PS50112">
    <property type="entry name" value="PAS"/>
    <property type="match status" value="1"/>
</dbReference>
<dbReference type="RefSeq" id="WP_216437311.1">
    <property type="nucleotide sequence ID" value="NZ_JAHLQF010000001.1"/>
</dbReference>
<feature type="transmembrane region" description="Helical" evidence="7">
    <location>
        <begin position="169"/>
        <end position="189"/>
    </location>
</feature>
<dbReference type="Proteomes" id="UP000726170">
    <property type="component" value="Unassembled WGS sequence"/>
</dbReference>
<proteinExistence type="predicted"/>
<sequence length="532" mass="59512">MKLQSKITLYITAILFIVMTSTGYLSFKEMKNLIKEERSKEVIKLAQTVATIDVIKDNLGKKNGDGPIQYYVERLRLKTNVQFIVVFDMNGVRYSHPYEENIGKIFVGGDEALVLSAGESYVSEAEGTLGPSLRGFAPVYKDGVQVGAVSVGILIGNINEEIYQKLSKFIPFLIIGLTIGTLGASLLAYSIKKSIFGLEPEEIAVLLGEKQAILESIKEGIIAVDTKGNITSYNNVASELLSLSSEDLGKNILNYINDHFILEVLDKKISLKNVENRINNHINIICNYNTLMDYNKEFLGVVINFRDLTEVKELAEELTGIKKILWSLRAQNHEFMNKLHTISGLIQLEEYDKAVEYISDIGDKRNEISEILNEDINNSHLQGLLLSKYNKAEEEKVQFIISDKSKLDFLPEKLDSDDLASIVGNLIDNAIEAVKIDGSGVVKFNIYNDDKFLNIMVEDNGSGIDEGIKEKIFDRGTSTKEGQRGYGMHIIKNILDRVEGTINYYNCDGAGFIVKIPMKGSRDNDKSNDSRR</sequence>
<evidence type="ECO:0000256" key="1">
    <source>
        <dbReference type="ARBA" id="ARBA00004651"/>
    </source>
</evidence>
<keyword evidence="3" id="KW-0597">Phosphoprotein</keyword>
<dbReference type="SMART" id="SM00387">
    <property type="entry name" value="HATPase_c"/>
    <property type="match status" value="1"/>
</dbReference>
<dbReference type="Pfam" id="PF17203">
    <property type="entry name" value="sCache_3_2"/>
    <property type="match status" value="1"/>
</dbReference>
<evidence type="ECO:0000256" key="7">
    <source>
        <dbReference type="SAM" id="Phobius"/>
    </source>
</evidence>
<feature type="domain" description="Histidine kinase" evidence="8">
    <location>
        <begin position="330"/>
        <end position="520"/>
    </location>
</feature>
<dbReference type="PANTHER" id="PTHR43547">
    <property type="entry name" value="TWO-COMPONENT HISTIDINE KINASE"/>
    <property type="match status" value="1"/>
</dbReference>
<feature type="transmembrane region" description="Helical" evidence="7">
    <location>
        <begin position="7"/>
        <end position="27"/>
    </location>
</feature>
<comment type="subcellular location">
    <subcellularLocation>
        <location evidence="1">Cell membrane</location>
        <topology evidence="1">Multi-pass membrane protein</topology>
    </subcellularLocation>
</comment>
<evidence type="ECO:0000259" key="8">
    <source>
        <dbReference type="PROSITE" id="PS50109"/>
    </source>
</evidence>
<dbReference type="EMBL" id="JAHLQF010000001">
    <property type="protein sequence ID" value="MBU5482897.1"/>
    <property type="molecule type" value="Genomic_DNA"/>
</dbReference>
<feature type="domain" description="PAS" evidence="9">
    <location>
        <begin position="213"/>
        <end position="248"/>
    </location>
</feature>
<organism evidence="10 11">
    <name type="scientific">Clostridium mobile</name>
    <dbReference type="NCBI Taxonomy" id="2841512"/>
    <lineage>
        <taxon>Bacteria</taxon>
        <taxon>Bacillati</taxon>
        <taxon>Bacillota</taxon>
        <taxon>Clostridia</taxon>
        <taxon>Eubacteriales</taxon>
        <taxon>Clostridiaceae</taxon>
        <taxon>Clostridium</taxon>
    </lineage>
</organism>
<reference evidence="10 11" key="1">
    <citation type="submission" date="2021-06" db="EMBL/GenBank/DDBJ databases">
        <authorList>
            <person name="Sun Q."/>
            <person name="Li D."/>
        </authorList>
    </citation>
    <scope>NUCLEOTIDE SEQUENCE [LARGE SCALE GENOMIC DNA]</scope>
    <source>
        <strain evidence="10 11">MSJ-11</strain>
    </source>
</reference>
<keyword evidence="2" id="KW-1003">Cell membrane</keyword>
<dbReference type="NCBIfam" id="TIGR00229">
    <property type="entry name" value="sensory_box"/>
    <property type="match status" value="1"/>
</dbReference>
<dbReference type="Pfam" id="PF02518">
    <property type="entry name" value="HATPase_c"/>
    <property type="match status" value="1"/>
</dbReference>
<dbReference type="PANTHER" id="PTHR43547:SF10">
    <property type="entry name" value="SENSOR HISTIDINE KINASE DCUS"/>
    <property type="match status" value="1"/>
</dbReference>
<evidence type="ECO:0000259" key="9">
    <source>
        <dbReference type="PROSITE" id="PS50112"/>
    </source>
</evidence>
<name>A0ABS6ECI3_9CLOT</name>